<name>A0A401ZQ91_9CHLR</name>
<dbReference type="AlphaFoldDB" id="A0A401ZQ91"/>
<organism evidence="2 3">
    <name type="scientific">Dictyobacter aurantiacus</name>
    <dbReference type="NCBI Taxonomy" id="1936993"/>
    <lineage>
        <taxon>Bacteria</taxon>
        <taxon>Bacillati</taxon>
        <taxon>Chloroflexota</taxon>
        <taxon>Ktedonobacteria</taxon>
        <taxon>Ktedonobacterales</taxon>
        <taxon>Dictyobacteraceae</taxon>
        <taxon>Dictyobacter</taxon>
    </lineage>
</organism>
<evidence type="ECO:0000256" key="1">
    <source>
        <dbReference type="SAM" id="Phobius"/>
    </source>
</evidence>
<keyword evidence="1" id="KW-0472">Membrane</keyword>
<protein>
    <submittedName>
        <fullName evidence="2">Uncharacterized protein</fullName>
    </submittedName>
</protein>
<proteinExistence type="predicted"/>
<sequence>MVMKDSKQGGSRRAPDRKGLFALIIGVAAIVLLYLYANHLITVPGLVQLSSGPKFASAATGSQTSVVCQVISSSGNNSLDGYILEQTNNGAYQRTNNIVHIVWGANQQVSVGRNQDIQQGAIVQADGRVDAARVLHADQLSVVTNFVRLQ</sequence>
<accession>A0A401ZQ91</accession>
<dbReference type="EMBL" id="BIFQ01000002">
    <property type="protein sequence ID" value="GCE08992.1"/>
    <property type="molecule type" value="Genomic_DNA"/>
</dbReference>
<feature type="transmembrane region" description="Helical" evidence="1">
    <location>
        <begin position="20"/>
        <end position="37"/>
    </location>
</feature>
<evidence type="ECO:0000313" key="3">
    <source>
        <dbReference type="Proteomes" id="UP000287224"/>
    </source>
</evidence>
<reference evidence="3" key="1">
    <citation type="submission" date="2018-12" db="EMBL/GenBank/DDBJ databases">
        <title>Tengunoibacter tsumagoiensis gen. nov., sp. nov., Dictyobacter kobayashii sp. nov., D. alpinus sp. nov., and D. joshuensis sp. nov. and description of Dictyobacteraceae fam. nov. within the order Ktedonobacterales isolated from Tengu-no-mugimeshi.</title>
        <authorList>
            <person name="Wang C.M."/>
            <person name="Zheng Y."/>
            <person name="Sakai Y."/>
            <person name="Toyoda A."/>
            <person name="Minakuchi Y."/>
            <person name="Abe K."/>
            <person name="Yokota A."/>
            <person name="Yabe S."/>
        </authorList>
    </citation>
    <scope>NUCLEOTIDE SEQUENCE [LARGE SCALE GENOMIC DNA]</scope>
    <source>
        <strain evidence="3">S-27</strain>
    </source>
</reference>
<gene>
    <name evidence="2" type="ORF">KDAU_63210</name>
</gene>
<comment type="caution">
    <text evidence="2">The sequence shown here is derived from an EMBL/GenBank/DDBJ whole genome shotgun (WGS) entry which is preliminary data.</text>
</comment>
<keyword evidence="3" id="KW-1185">Reference proteome</keyword>
<keyword evidence="1" id="KW-0812">Transmembrane</keyword>
<dbReference type="Proteomes" id="UP000287224">
    <property type="component" value="Unassembled WGS sequence"/>
</dbReference>
<keyword evidence="1" id="KW-1133">Transmembrane helix</keyword>
<evidence type="ECO:0000313" key="2">
    <source>
        <dbReference type="EMBL" id="GCE08992.1"/>
    </source>
</evidence>